<comment type="caution">
    <text evidence="2">The sequence shown here is derived from an EMBL/GenBank/DDBJ whole genome shotgun (WGS) entry which is preliminary data.</text>
</comment>
<gene>
    <name evidence="2" type="ORF">VSR74_09960</name>
</gene>
<evidence type="ECO:0000259" key="1">
    <source>
        <dbReference type="Pfam" id="PF15977"/>
    </source>
</evidence>
<dbReference type="InterPro" id="IPR041687">
    <property type="entry name" value="HTH_46"/>
</dbReference>
<evidence type="ECO:0000313" key="2">
    <source>
        <dbReference type="EMBL" id="MEO3990141.1"/>
    </source>
</evidence>
<protein>
    <submittedName>
        <fullName evidence="2">Helix-turn-helix domain-containing protein</fullName>
    </submittedName>
</protein>
<reference evidence="2 3" key="1">
    <citation type="submission" date="2024-01" db="EMBL/GenBank/DDBJ databases">
        <title>Pseudocitrobacter sp. Endophytic strain Cyp-38L.</title>
        <authorList>
            <person name="Amer M.A."/>
            <person name="Hamed S.M."/>
        </authorList>
    </citation>
    <scope>NUCLEOTIDE SEQUENCE [LARGE SCALE GENOMIC DNA]</scope>
    <source>
        <strain evidence="2 3">Cyp38S</strain>
    </source>
</reference>
<sequence>MKFNIIENNNDNILHSFLFSQQTKPYAAIDGLFSAFMPISKPLRLEAGAEFPLGTSKENAELVLLEDGICSFCHGESQIHITTIFAPSVVGLVDGYALTCEAPSWPQHYLLAETRCLGRTVSVMDFIRVANEQSLWHDVAQILAHRLVFMSARGKEMIGVDSYIKVRALLIEAWAYPEAYRSQISIMSFIQRRTGLSRSRILKILSELKKGGYIDIETGRLIYVRKLPLAY</sequence>
<dbReference type="Pfam" id="PF15977">
    <property type="entry name" value="HTH_46"/>
    <property type="match status" value="1"/>
</dbReference>
<dbReference type="Proteomes" id="UP001444146">
    <property type="component" value="Unassembled WGS sequence"/>
</dbReference>
<keyword evidence="3" id="KW-1185">Reference proteome</keyword>
<accession>A0ABV0HI50</accession>
<feature type="domain" description="IprA winged helix-turn-helix" evidence="1">
    <location>
        <begin position="162"/>
        <end position="228"/>
    </location>
</feature>
<dbReference type="EMBL" id="JAYMYY010000002">
    <property type="protein sequence ID" value="MEO3990141.1"/>
    <property type="molecule type" value="Genomic_DNA"/>
</dbReference>
<evidence type="ECO:0000313" key="3">
    <source>
        <dbReference type="Proteomes" id="UP001444146"/>
    </source>
</evidence>
<proteinExistence type="predicted"/>
<organism evidence="2 3">
    <name type="scientific">Pseudocitrobacter cyperus</name>
    <dbReference type="NCBI Taxonomy" id="3112843"/>
    <lineage>
        <taxon>Bacteria</taxon>
        <taxon>Pseudomonadati</taxon>
        <taxon>Pseudomonadota</taxon>
        <taxon>Gammaproteobacteria</taxon>
        <taxon>Enterobacterales</taxon>
        <taxon>Enterobacteriaceae</taxon>
        <taxon>Pseudocitrobacter</taxon>
    </lineage>
</organism>
<name>A0ABV0HI50_9ENTR</name>